<dbReference type="Pfam" id="PF00001">
    <property type="entry name" value="7tm_1"/>
    <property type="match status" value="1"/>
</dbReference>
<dbReference type="InterPro" id="IPR027430">
    <property type="entry name" value="Retinal_BS"/>
</dbReference>
<dbReference type="SMART" id="SM01381">
    <property type="entry name" value="7TM_GPCR_Srsx"/>
    <property type="match status" value="1"/>
</dbReference>
<dbReference type="GO" id="GO:0009881">
    <property type="term" value="F:photoreceptor activity"/>
    <property type="evidence" value="ECO:0007669"/>
    <property type="project" value="UniProtKB-KW"/>
</dbReference>
<evidence type="ECO:0000256" key="1">
    <source>
        <dbReference type="ARBA" id="ARBA00004141"/>
    </source>
</evidence>
<keyword evidence="5 16" id="KW-0812">Transmembrane</keyword>
<dbReference type="SUPFAM" id="SSF81321">
    <property type="entry name" value="Family A G protein-coupled receptor-like"/>
    <property type="match status" value="1"/>
</dbReference>
<dbReference type="PROSITE" id="PS50262">
    <property type="entry name" value="G_PROTEIN_RECEP_F1_2"/>
    <property type="match status" value="1"/>
</dbReference>
<dbReference type="GO" id="GO:0007601">
    <property type="term" value="P:visual perception"/>
    <property type="evidence" value="ECO:0007669"/>
    <property type="project" value="UniProtKB-KW"/>
</dbReference>
<keyword evidence="12 16" id="KW-0675">Receptor</keyword>
<evidence type="ECO:0000256" key="9">
    <source>
        <dbReference type="ARBA" id="ARBA00023040"/>
    </source>
</evidence>
<keyword evidence="15" id="KW-0844">Vision</keyword>
<evidence type="ECO:0000256" key="13">
    <source>
        <dbReference type="ARBA" id="ARBA00023180"/>
    </source>
</evidence>
<evidence type="ECO:0000256" key="7">
    <source>
        <dbReference type="ARBA" id="ARBA00022989"/>
    </source>
</evidence>
<evidence type="ECO:0000256" key="11">
    <source>
        <dbReference type="ARBA" id="ARBA00023157"/>
    </source>
</evidence>
<keyword evidence="13" id="KW-0325">Glycoprotein</keyword>
<dbReference type="PROSITE" id="PS00237">
    <property type="entry name" value="G_PROTEIN_RECEP_F1_1"/>
    <property type="match status" value="1"/>
</dbReference>
<feature type="transmembrane region" description="Helical" evidence="18">
    <location>
        <begin position="182"/>
        <end position="200"/>
    </location>
</feature>
<keyword evidence="14 16" id="KW-0807">Transducer</keyword>
<feature type="transmembrane region" description="Helical" evidence="18">
    <location>
        <begin position="104"/>
        <end position="124"/>
    </location>
</feature>
<keyword evidence="10 18" id="KW-0472">Membrane</keyword>
<evidence type="ECO:0000313" key="20">
    <source>
        <dbReference type="EMBL" id="VEN36408.1"/>
    </source>
</evidence>
<accession>A0A653BLD6</accession>
<dbReference type="Gene3D" id="1.20.1070.10">
    <property type="entry name" value="Rhodopsin 7-helix transmembrane proteins"/>
    <property type="match status" value="1"/>
</dbReference>
<keyword evidence="8" id="KW-0157">Chromophore</keyword>
<dbReference type="PANTHER" id="PTHR24240">
    <property type="entry name" value="OPSIN"/>
    <property type="match status" value="1"/>
</dbReference>
<keyword evidence="7 18" id="KW-1133">Transmembrane helix</keyword>
<feature type="domain" description="G-protein coupled receptors family 1 profile" evidence="19">
    <location>
        <begin position="83"/>
        <end position="342"/>
    </location>
</feature>
<dbReference type="GO" id="GO:0007602">
    <property type="term" value="P:phototransduction"/>
    <property type="evidence" value="ECO:0007669"/>
    <property type="project" value="UniProtKB-KW"/>
</dbReference>
<evidence type="ECO:0000313" key="21">
    <source>
        <dbReference type="Proteomes" id="UP000410492"/>
    </source>
</evidence>
<proteinExistence type="inferred from homology"/>
<feature type="compositionally biased region" description="Acidic residues" evidence="17">
    <location>
        <begin position="469"/>
        <end position="478"/>
    </location>
</feature>
<dbReference type="AlphaFoldDB" id="A0A653BLD6"/>
<dbReference type="InterPro" id="IPR001760">
    <property type="entry name" value="Opsin"/>
</dbReference>
<evidence type="ECO:0000256" key="3">
    <source>
        <dbReference type="ARBA" id="ARBA00022543"/>
    </source>
</evidence>
<evidence type="ECO:0000256" key="15">
    <source>
        <dbReference type="ARBA" id="ARBA00023305"/>
    </source>
</evidence>
<evidence type="ECO:0000256" key="16">
    <source>
        <dbReference type="RuleBase" id="RU000688"/>
    </source>
</evidence>
<organism evidence="20 21">
    <name type="scientific">Callosobruchus maculatus</name>
    <name type="common">Southern cowpea weevil</name>
    <name type="synonym">Pulse bruchid</name>
    <dbReference type="NCBI Taxonomy" id="64391"/>
    <lineage>
        <taxon>Eukaryota</taxon>
        <taxon>Metazoa</taxon>
        <taxon>Ecdysozoa</taxon>
        <taxon>Arthropoda</taxon>
        <taxon>Hexapoda</taxon>
        <taxon>Insecta</taxon>
        <taxon>Pterygota</taxon>
        <taxon>Neoptera</taxon>
        <taxon>Endopterygota</taxon>
        <taxon>Coleoptera</taxon>
        <taxon>Polyphaga</taxon>
        <taxon>Cucujiformia</taxon>
        <taxon>Chrysomeloidea</taxon>
        <taxon>Chrysomelidae</taxon>
        <taxon>Bruchinae</taxon>
        <taxon>Bruchini</taxon>
        <taxon>Callosobruchus</taxon>
    </lineage>
</organism>
<dbReference type="GO" id="GO:0016020">
    <property type="term" value="C:membrane"/>
    <property type="evidence" value="ECO:0007669"/>
    <property type="project" value="UniProtKB-SubCell"/>
</dbReference>
<keyword evidence="21" id="KW-1185">Reference proteome</keyword>
<dbReference type="PROSITE" id="PS00238">
    <property type="entry name" value="OPSIN"/>
    <property type="match status" value="1"/>
</dbReference>
<comment type="subcellular location">
    <subcellularLocation>
        <location evidence="1">Membrane</location>
        <topology evidence="1">Multi-pass membrane protein</topology>
    </subcellularLocation>
</comment>
<evidence type="ECO:0000259" key="19">
    <source>
        <dbReference type="PROSITE" id="PS50262"/>
    </source>
</evidence>
<keyword evidence="9 16" id="KW-0297">G-protein coupled receptor</keyword>
<evidence type="ECO:0000256" key="6">
    <source>
        <dbReference type="ARBA" id="ARBA00022925"/>
    </source>
</evidence>
<evidence type="ECO:0000256" key="5">
    <source>
        <dbReference type="ARBA" id="ARBA00022692"/>
    </source>
</evidence>
<evidence type="ECO:0000256" key="4">
    <source>
        <dbReference type="ARBA" id="ARBA00022606"/>
    </source>
</evidence>
<dbReference type="EMBL" id="CAACVG010002390">
    <property type="protein sequence ID" value="VEN36408.1"/>
    <property type="molecule type" value="Genomic_DNA"/>
</dbReference>
<feature type="transmembrane region" description="Helical" evidence="18">
    <location>
        <begin position="325"/>
        <end position="345"/>
    </location>
</feature>
<sequence>RNASSESGKLANPKSGQDTNVSYIVDRFKRNWAVDEWKQLGYFKEDQILDINIHWLKFDAPYDISFYALGTTYMLFIMVGFTGNLLVIFLFARCKSLRTPANYLIVNLAITDGLMSLKSVVVVYNCFHKGPALGEIACRLFGFLGGLTGTTSIITLSVISFDRYFVIKFPLKRSFSKARIKICLAIAWIYGIIFSVIPAMDIGLGKYTYEGYLTSCSFDYLTDNKRIKIFIIVFFVAAWVVPFILISFSYGNILKVVTSRTITSKRGRESFRHMKEEANKRQEITVARVAFTTVLLWFVSWTPYAIVALLGVFDQKHLITPLVSMFPALFCKTASCLDAYVYALSHPKFKMELRKLCFRQGDMNRKVFALPGDAQRDFKDEKAVHQHPKLKHQDAEDEVEEINIESICLPTSTLDMERSEYVPETMLSSGDQKTRPSMFEMICMRPDFKNKPSGLRKLARQWSSKEKDKDEDEEDKEF</sequence>
<evidence type="ECO:0000256" key="18">
    <source>
        <dbReference type="SAM" id="Phobius"/>
    </source>
</evidence>
<dbReference type="InterPro" id="IPR050125">
    <property type="entry name" value="GPCR_opsins"/>
</dbReference>
<gene>
    <name evidence="20" type="ORF">CALMAC_LOCUS2038</name>
</gene>
<keyword evidence="3" id="KW-0600">Photoreceptor protein</keyword>
<name>A0A653BLD6_CALMS</name>
<dbReference type="InterPro" id="IPR017452">
    <property type="entry name" value="GPCR_Rhodpsn_7TM"/>
</dbReference>
<dbReference type="GO" id="GO:0004930">
    <property type="term" value="F:G protein-coupled receptor activity"/>
    <property type="evidence" value="ECO:0007669"/>
    <property type="project" value="UniProtKB-KW"/>
</dbReference>
<dbReference type="PRINTS" id="PR00577">
    <property type="entry name" value="OPSINRH3RH4"/>
</dbReference>
<evidence type="ECO:0000256" key="2">
    <source>
        <dbReference type="ARBA" id="ARBA00010663"/>
    </source>
</evidence>
<keyword evidence="4" id="KW-0716">Sensory transduction</keyword>
<feature type="transmembrane region" description="Helical" evidence="18">
    <location>
        <begin position="289"/>
        <end position="313"/>
    </location>
</feature>
<evidence type="ECO:0000256" key="10">
    <source>
        <dbReference type="ARBA" id="ARBA00023136"/>
    </source>
</evidence>
<evidence type="ECO:0000256" key="12">
    <source>
        <dbReference type="ARBA" id="ARBA00023170"/>
    </source>
</evidence>
<dbReference type="Proteomes" id="UP000410492">
    <property type="component" value="Unassembled WGS sequence"/>
</dbReference>
<feature type="transmembrane region" description="Helical" evidence="18">
    <location>
        <begin position="136"/>
        <end position="161"/>
    </location>
</feature>
<feature type="region of interest" description="Disordered" evidence="17">
    <location>
        <begin position="448"/>
        <end position="478"/>
    </location>
</feature>
<feature type="transmembrane region" description="Helical" evidence="18">
    <location>
        <begin position="229"/>
        <end position="250"/>
    </location>
</feature>
<evidence type="ECO:0000256" key="14">
    <source>
        <dbReference type="ARBA" id="ARBA00023224"/>
    </source>
</evidence>
<dbReference type="OrthoDB" id="10015560at2759"/>
<comment type="similarity">
    <text evidence="2 16">Belongs to the G-protein coupled receptor 1 family.</text>
</comment>
<evidence type="ECO:0000256" key="17">
    <source>
        <dbReference type="SAM" id="MobiDB-lite"/>
    </source>
</evidence>
<feature type="transmembrane region" description="Helical" evidence="18">
    <location>
        <begin position="64"/>
        <end position="92"/>
    </location>
</feature>
<keyword evidence="6" id="KW-0681">Retinal protein</keyword>
<reference evidence="20 21" key="1">
    <citation type="submission" date="2019-01" db="EMBL/GenBank/DDBJ databases">
        <authorList>
            <person name="Sayadi A."/>
        </authorList>
    </citation>
    <scope>NUCLEOTIDE SEQUENCE [LARGE SCALE GENOMIC DNA]</scope>
</reference>
<dbReference type="InterPro" id="IPR000276">
    <property type="entry name" value="GPCR_Rhodpsn"/>
</dbReference>
<feature type="non-terminal residue" evidence="20">
    <location>
        <position position="1"/>
    </location>
</feature>
<dbReference type="PRINTS" id="PR00237">
    <property type="entry name" value="GPCRRHODOPSN"/>
</dbReference>
<keyword evidence="11" id="KW-1015">Disulfide bond</keyword>
<protein>
    <recommendedName>
        <fullName evidence="19">G-protein coupled receptors family 1 profile domain-containing protein</fullName>
    </recommendedName>
</protein>
<evidence type="ECO:0000256" key="8">
    <source>
        <dbReference type="ARBA" id="ARBA00022991"/>
    </source>
</evidence>